<feature type="compositionally biased region" description="Polar residues" evidence="1">
    <location>
        <begin position="92"/>
        <end position="102"/>
    </location>
</feature>
<reference evidence="2 3" key="1">
    <citation type="submission" date="2022-05" db="EMBL/GenBank/DDBJ databases">
        <authorList>
            <consortium name="Genoscope - CEA"/>
            <person name="William W."/>
        </authorList>
    </citation>
    <scope>NUCLEOTIDE SEQUENCE [LARGE SCALE GENOMIC DNA]</scope>
</reference>
<feature type="compositionally biased region" description="Low complexity" evidence="1">
    <location>
        <begin position="135"/>
        <end position="152"/>
    </location>
</feature>
<evidence type="ECO:0000256" key="1">
    <source>
        <dbReference type="SAM" id="MobiDB-lite"/>
    </source>
</evidence>
<evidence type="ECO:0000313" key="3">
    <source>
        <dbReference type="Proteomes" id="UP001159428"/>
    </source>
</evidence>
<evidence type="ECO:0000313" key="2">
    <source>
        <dbReference type="EMBL" id="CAH3118037.1"/>
    </source>
</evidence>
<dbReference type="EMBL" id="CALNXJ010000016">
    <property type="protein sequence ID" value="CAH3118037.1"/>
    <property type="molecule type" value="Genomic_DNA"/>
</dbReference>
<protein>
    <submittedName>
        <fullName evidence="2">Uncharacterized protein</fullName>
    </submittedName>
</protein>
<accession>A0AAU9WLC4</accession>
<organism evidence="2 3">
    <name type="scientific">Pocillopora meandrina</name>
    <dbReference type="NCBI Taxonomy" id="46732"/>
    <lineage>
        <taxon>Eukaryota</taxon>
        <taxon>Metazoa</taxon>
        <taxon>Cnidaria</taxon>
        <taxon>Anthozoa</taxon>
        <taxon>Hexacorallia</taxon>
        <taxon>Scleractinia</taxon>
        <taxon>Astrocoeniina</taxon>
        <taxon>Pocilloporidae</taxon>
        <taxon>Pocillopora</taxon>
    </lineage>
</organism>
<gene>
    <name evidence="2" type="ORF">PMEA_00007749</name>
</gene>
<name>A0AAU9WLC4_9CNID</name>
<feature type="compositionally biased region" description="Basic and acidic residues" evidence="1">
    <location>
        <begin position="75"/>
        <end position="87"/>
    </location>
</feature>
<sequence length="162" mass="18368">MRPGRGRKVFDRQTDQNARHYKISKGREFTLDEEVLVQNFRGEPKSLDGIVTEKTGPVSYKLLVGEQLWKRHVDQMHQKHLSNKDSKPGISATHSNDTTDIQLVTPPQAETAEKATLKPNETKSSENNNDENTHTAATAQPQPQPRYPTQQRKAPQRLGFNT</sequence>
<keyword evidence="3" id="KW-1185">Reference proteome</keyword>
<feature type="compositionally biased region" description="Basic and acidic residues" evidence="1">
    <location>
        <begin position="111"/>
        <end position="124"/>
    </location>
</feature>
<dbReference type="AlphaFoldDB" id="A0AAU9WLC4"/>
<feature type="region of interest" description="Disordered" evidence="1">
    <location>
        <begin position="75"/>
        <end position="162"/>
    </location>
</feature>
<comment type="caution">
    <text evidence="2">The sequence shown here is derived from an EMBL/GenBank/DDBJ whole genome shotgun (WGS) entry which is preliminary data.</text>
</comment>
<proteinExistence type="predicted"/>
<dbReference type="Proteomes" id="UP001159428">
    <property type="component" value="Unassembled WGS sequence"/>
</dbReference>